<keyword evidence="2" id="KW-1185">Reference proteome</keyword>
<dbReference type="EMBL" id="WHWB01032877">
    <property type="protein sequence ID" value="KAJ7423244.1"/>
    <property type="molecule type" value="Genomic_DNA"/>
</dbReference>
<reference evidence="1" key="1">
    <citation type="submission" date="2019-10" db="EMBL/GenBank/DDBJ databases">
        <authorList>
            <person name="Soares A.E.R."/>
            <person name="Aleixo A."/>
            <person name="Schneider P."/>
            <person name="Miyaki C.Y."/>
            <person name="Schneider M.P."/>
            <person name="Mello C."/>
            <person name="Vasconcelos A.T.R."/>
        </authorList>
    </citation>
    <scope>NUCLEOTIDE SEQUENCE</scope>
    <source>
        <tissue evidence="1">Muscle</tissue>
    </source>
</reference>
<evidence type="ECO:0000313" key="1">
    <source>
        <dbReference type="EMBL" id="KAJ7423244.1"/>
    </source>
</evidence>
<sequence length="110" mass="12260">MGDLVTWDMEETNVHNNFFSLGLLQDHGVDPPGNTLRHMKKKEVIGHRQHGLTKGKSCLQNLFTIHSVVAVFVNKGRDTAIIYLDLTLSYMASWSLNCCEIGLTDGPFNG</sequence>
<evidence type="ECO:0000313" key="2">
    <source>
        <dbReference type="Proteomes" id="UP001145742"/>
    </source>
</evidence>
<organism evidence="1 2">
    <name type="scientific">Willisornis vidua</name>
    <name type="common">Xingu scale-backed antbird</name>
    <dbReference type="NCBI Taxonomy" id="1566151"/>
    <lineage>
        <taxon>Eukaryota</taxon>
        <taxon>Metazoa</taxon>
        <taxon>Chordata</taxon>
        <taxon>Craniata</taxon>
        <taxon>Vertebrata</taxon>
        <taxon>Euteleostomi</taxon>
        <taxon>Archelosauria</taxon>
        <taxon>Archosauria</taxon>
        <taxon>Dinosauria</taxon>
        <taxon>Saurischia</taxon>
        <taxon>Theropoda</taxon>
        <taxon>Coelurosauria</taxon>
        <taxon>Aves</taxon>
        <taxon>Neognathae</taxon>
        <taxon>Neoaves</taxon>
        <taxon>Telluraves</taxon>
        <taxon>Australaves</taxon>
        <taxon>Passeriformes</taxon>
        <taxon>Thamnophilidae</taxon>
        <taxon>Willisornis</taxon>
    </lineage>
</organism>
<name>A0ABQ9DLY9_9PASS</name>
<accession>A0ABQ9DLY9</accession>
<dbReference type="Proteomes" id="UP001145742">
    <property type="component" value="Unassembled WGS sequence"/>
</dbReference>
<protein>
    <submittedName>
        <fullName evidence="1">Rna-directed dna polymerase from mobile element jockey-like</fullName>
    </submittedName>
</protein>
<gene>
    <name evidence="1" type="ORF">WISP_34545</name>
</gene>
<proteinExistence type="predicted"/>
<comment type="caution">
    <text evidence="1">The sequence shown here is derived from an EMBL/GenBank/DDBJ whole genome shotgun (WGS) entry which is preliminary data.</text>
</comment>